<dbReference type="AlphaFoldDB" id="A0A6J0NBA1"/>
<dbReference type="KEGG" id="rsz:108852801"/>
<proteinExistence type="predicted"/>
<organism evidence="1 2">
    <name type="scientific">Raphanus sativus</name>
    <name type="common">Radish</name>
    <name type="synonym">Raphanus raphanistrum var. sativus</name>
    <dbReference type="NCBI Taxonomy" id="3726"/>
    <lineage>
        <taxon>Eukaryota</taxon>
        <taxon>Viridiplantae</taxon>
        <taxon>Streptophyta</taxon>
        <taxon>Embryophyta</taxon>
        <taxon>Tracheophyta</taxon>
        <taxon>Spermatophyta</taxon>
        <taxon>Magnoliopsida</taxon>
        <taxon>eudicotyledons</taxon>
        <taxon>Gunneridae</taxon>
        <taxon>Pentapetalae</taxon>
        <taxon>rosids</taxon>
        <taxon>malvids</taxon>
        <taxon>Brassicales</taxon>
        <taxon>Brassicaceae</taxon>
        <taxon>Brassiceae</taxon>
        <taxon>Raphanus</taxon>
    </lineage>
</organism>
<dbReference type="InterPro" id="IPR045177">
    <property type="entry name" value="FDM1-5/IDN2"/>
</dbReference>
<reference evidence="2" key="2">
    <citation type="submission" date="2025-08" db="UniProtKB">
        <authorList>
            <consortium name="RefSeq"/>
        </authorList>
    </citation>
    <scope>IDENTIFICATION</scope>
    <source>
        <tissue evidence="2">Leaf</tissue>
    </source>
</reference>
<dbReference type="InterPro" id="IPR005379">
    <property type="entry name" value="FDM1-5/IDN2_XH"/>
</dbReference>
<dbReference type="OrthoDB" id="1038720at2759"/>
<sequence length="193" mass="22601">MNDKEEELKKVIMDLEEERRDLEDANIELCKRLCESNDEIREAHEELISGLRGISDESLTVRVKMMGRVDKKPFLKVCEEIFSGKAVALQHDRLFSKWQERVCDSRWEPFKIQRSGDKILGVVDEEDEKLKKLSIKWGEDVKMAVKTALEELYEFNGSGRYPVSVLWNFERGRKATVKEGIIAHMKNLKRKRT</sequence>
<dbReference type="Proteomes" id="UP000504610">
    <property type="component" value="Chromosome 4"/>
</dbReference>
<dbReference type="PANTHER" id="PTHR21596:SF71">
    <property type="entry name" value="FACTOR OF DNA METHYLATION 1-5_IDN2 DOMAIN-CONTAINING PROTEIN"/>
    <property type="match status" value="1"/>
</dbReference>
<evidence type="ECO:0000313" key="2">
    <source>
        <dbReference type="RefSeq" id="XP_018481790.1"/>
    </source>
</evidence>
<dbReference type="GeneID" id="108852801"/>
<name>A0A6J0NBA1_RAPSA</name>
<evidence type="ECO:0000313" key="1">
    <source>
        <dbReference type="Proteomes" id="UP000504610"/>
    </source>
</evidence>
<gene>
    <name evidence="2" type="primary">LOC108852801</name>
</gene>
<dbReference type="PANTHER" id="PTHR21596">
    <property type="entry name" value="RIBONUCLEASE P SUBUNIT P38"/>
    <property type="match status" value="1"/>
</dbReference>
<protein>
    <submittedName>
        <fullName evidence="2">Factor of DNA methylation 5-like</fullName>
    </submittedName>
</protein>
<dbReference type="Pfam" id="PF03469">
    <property type="entry name" value="XH"/>
    <property type="match status" value="1"/>
</dbReference>
<keyword evidence="1" id="KW-1185">Reference proteome</keyword>
<accession>A0A6J0NBA1</accession>
<dbReference type="RefSeq" id="XP_018481790.1">
    <property type="nucleotide sequence ID" value="XM_018626288.2"/>
</dbReference>
<dbReference type="GO" id="GO:0080188">
    <property type="term" value="P:gene silencing by siRNA-directed DNA methylation"/>
    <property type="evidence" value="ECO:0007669"/>
    <property type="project" value="InterPro"/>
</dbReference>
<reference evidence="1" key="1">
    <citation type="journal article" date="2019" name="Database">
        <title>The radish genome database (RadishGD): an integrated information resource for radish genomics.</title>
        <authorList>
            <person name="Yu H.J."/>
            <person name="Baek S."/>
            <person name="Lee Y.J."/>
            <person name="Cho A."/>
            <person name="Mun J.H."/>
        </authorList>
    </citation>
    <scope>NUCLEOTIDE SEQUENCE [LARGE SCALE GENOMIC DNA]</scope>
    <source>
        <strain evidence="1">cv. WK10039</strain>
    </source>
</reference>